<dbReference type="EC" id="6.3.2.9" evidence="7"/>
<dbReference type="UniPathway" id="UPA00219"/>
<dbReference type="EMBL" id="CP021934">
    <property type="protein sequence ID" value="ASC03406.1"/>
    <property type="molecule type" value="Genomic_DNA"/>
</dbReference>
<keyword evidence="4 7" id="KW-0436">Ligase</keyword>
<keyword evidence="7" id="KW-0131">Cell cycle</keyword>
<keyword evidence="5 7" id="KW-0547">Nucleotide-binding</keyword>
<evidence type="ECO:0000256" key="7">
    <source>
        <dbReference type="HAMAP-Rule" id="MF_00639"/>
    </source>
</evidence>
<keyword evidence="6 7" id="KW-0067">ATP-binding</keyword>
<evidence type="ECO:0000256" key="3">
    <source>
        <dbReference type="ARBA" id="ARBA00022490"/>
    </source>
</evidence>
<comment type="subcellular location">
    <subcellularLocation>
        <location evidence="1 7">Cytoplasm</location>
    </subcellularLocation>
</comment>
<dbReference type="SUPFAM" id="SSF53623">
    <property type="entry name" value="MurD-like peptide ligases, catalytic domain"/>
    <property type="match status" value="1"/>
</dbReference>
<keyword evidence="7" id="KW-0573">Peptidoglycan synthesis</keyword>
<keyword evidence="7" id="KW-0133">Cell shape</keyword>
<dbReference type="HAMAP" id="MF_00639">
    <property type="entry name" value="MurD"/>
    <property type="match status" value="1"/>
</dbReference>
<keyword evidence="7" id="KW-0132">Cell division</keyword>
<dbReference type="Pfam" id="PF08245">
    <property type="entry name" value="Mur_ligase_M"/>
    <property type="match status" value="1"/>
</dbReference>
<dbReference type="GO" id="GO:0005737">
    <property type="term" value="C:cytoplasm"/>
    <property type="evidence" value="ECO:0007669"/>
    <property type="project" value="UniProtKB-SubCell"/>
</dbReference>
<dbReference type="NCBIfam" id="TIGR01087">
    <property type="entry name" value="murD"/>
    <property type="match status" value="1"/>
</dbReference>
<dbReference type="GO" id="GO:0005524">
    <property type="term" value="F:ATP binding"/>
    <property type="evidence" value="ECO:0007669"/>
    <property type="project" value="UniProtKB-UniRule"/>
</dbReference>
<dbReference type="AlphaFoldDB" id="A0A1Z3CKY6"/>
<sequence length="454" mass="52111">MDRNTYIWYNSFRYNKNERYTIMKKAMIYGLGISGTGAKELLEKEGYETIVVDDKKAMTSEEALNHLDALEFFIKSPGIPYNDFVKEVQKRGIKILDEIEIAYNYMIEKGLKTKIIAITGTNGKSTTTAKISDMLNHAGYKAAYAGNIGRSLSEVLLKEKDLDFISLELSSFQLENVENFKPYISMIINMGPDHIERYKSFDEYYDTKFNITKNQTEDLFFIENIDDVEIEKRAKQIKAKRISVSKFKKADIFVKNDKICHGENTIIDVEKLSLKGIHNLENTLFMVATAEILKIDKEKLKEFLMIATPLEHRTELFFNYGKLKFINDSKATNVDSTKFAIQANKNSILICGGYDKGVDLAPLAEMIKENIKEVYLIGVIADKIESELKKIGYEDSRIHKLVNIENSLQDMKKRFTKDSDEVILLSPATSSYDQFNSFEHRGKVFKELVLKIFG</sequence>
<dbReference type="InterPro" id="IPR036615">
    <property type="entry name" value="Mur_ligase_C_dom_sf"/>
</dbReference>
<evidence type="ECO:0000256" key="2">
    <source>
        <dbReference type="ARBA" id="ARBA00004752"/>
    </source>
</evidence>
<reference evidence="9 10" key="1">
    <citation type="submission" date="2017-06" db="EMBL/GenBank/DDBJ databases">
        <title>Draft genome sequence of Fusobacterium nucleatum subsp. polymorphum KCOM 1260 (=ChDC F218).</title>
        <authorList>
            <person name="Kook J.-K."/>
            <person name="Park S.-N."/>
            <person name="Lim Y.K."/>
            <person name="Roh H."/>
        </authorList>
    </citation>
    <scope>NUCLEOTIDE SEQUENCE [LARGE SCALE GENOMIC DNA]</scope>
    <source>
        <strain evidence="10">KCOM 1260 (ChDC F218)</strain>
    </source>
</reference>
<protein>
    <recommendedName>
        <fullName evidence="7">UDP-N-acetylmuramoylalanine--D-glutamate ligase</fullName>
        <ecNumber evidence="7">6.3.2.9</ecNumber>
    </recommendedName>
    <alternativeName>
        <fullName evidence="7">D-glutamic acid-adding enzyme</fullName>
    </alternativeName>
    <alternativeName>
        <fullName evidence="7">UDP-N-acetylmuramoyl-L-alanyl-D-glutamate synthetase</fullName>
    </alternativeName>
</protein>
<comment type="function">
    <text evidence="7">Cell wall formation. Catalyzes the addition of glutamate to the nucleotide precursor UDP-N-acetylmuramoyl-L-alanine (UMA).</text>
</comment>
<organism evidence="9 10">
    <name type="scientific">Fusobacterium nucleatum subsp. polymorphum</name>
    <name type="common">Fusobacterium polymorphum</name>
    <dbReference type="NCBI Taxonomy" id="76857"/>
    <lineage>
        <taxon>Bacteria</taxon>
        <taxon>Fusobacteriati</taxon>
        <taxon>Fusobacteriota</taxon>
        <taxon>Fusobacteriia</taxon>
        <taxon>Fusobacteriales</taxon>
        <taxon>Fusobacteriaceae</taxon>
        <taxon>Fusobacterium</taxon>
    </lineage>
</organism>
<comment type="pathway">
    <text evidence="2 7">Cell wall biogenesis; peptidoglycan biosynthesis.</text>
</comment>
<dbReference type="PANTHER" id="PTHR43692">
    <property type="entry name" value="UDP-N-ACETYLMURAMOYLALANINE--D-GLUTAMATE LIGASE"/>
    <property type="match status" value="1"/>
</dbReference>
<keyword evidence="10" id="KW-1185">Reference proteome</keyword>
<name>A0A1Z3CKY6_FUSNP</name>
<dbReference type="InterPro" id="IPR005762">
    <property type="entry name" value="MurD"/>
</dbReference>
<evidence type="ECO:0000256" key="5">
    <source>
        <dbReference type="ARBA" id="ARBA00022741"/>
    </source>
</evidence>
<dbReference type="Gene3D" id="3.40.1190.10">
    <property type="entry name" value="Mur-like, catalytic domain"/>
    <property type="match status" value="1"/>
</dbReference>
<evidence type="ECO:0000313" key="9">
    <source>
        <dbReference type="EMBL" id="ASC03406.1"/>
    </source>
</evidence>
<comment type="similarity">
    <text evidence="7">Belongs to the MurCDEF family.</text>
</comment>
<keyword evidence="7" id="KW-0961">Cell wall biogenesis/degradation</keyword>
<dbReference type="InterPro" id="IPR013221">
    <property type="entry name" value="Mur_ligase_cen"/>
</dbReference>
<evidence type="ECO:0000256" key="4">
    <source>
        <dbReference type="ARBA" id="ARBA00022598"/>
    </source>
</evidence>
<evidence type="ECO:0000259" key="8">
    <source>
        <dbReference type="Pfam" id="PF08245"/>
    </source>
</evidence>
<evidence type="ECO:0000313" key="10">
    <source>
        <dbReference type="Proteomes" id="UP000196759"/>
    </source>
</evidence>
<accession>A0A1Z3CKY6</accession>
<comment type="catalytic activity">
    <reaction evidence="7">
        <text>UDP-N-acetyl-alpha-D-muramoyl-L-alanine + D-glutamate + ATP = UDP-N-acetyl-alpha-D-muramoyl-L-alanyl-D-glutamate + ADP + phosphate + H(+)</text>
        <dbReference type="Rhea" id="RHEA:16429"/>
        <dbReference type="ChEBI" id="CHEBI:15378"/>
        <dbReference type="ChEBI" id="CHEBI:29986"/>
        <dbReference type="ChEBI" id="CHEBI:30616"/>
        <dbReference type="ChEBI" id="CHEBI:43474"/>
        <dbReference type="ChEBI" id="CHEBI:83898"/>
        <dbReference type="ChEBI" id="CHEBI:83900"/>
        <dbReference type="ChEBI" id="CHEBI:456216"/>
        <dbReference type="EC" id="6.3.2.9"/>
    </reaction>
</comment>
<keyword evidence="3 7" id="KW-0963">Cytoplasm</keyword>
<evidence type="ECO:0000256" key="1">
    <source>
        <dbReference type="ARBA" id="ARBA00004496"/>
    </source>
</evidence>
<dbReference type="SUPFAM" id="SSF53244">
    <property type="entry name" value="MurD-like peptide ligases, peptide-binding domain"/>
    <property type="match status" value="1"/>
</dbReference>
<feature type="domain" description="Mur ligase central" evidence="8">
    <location>
        <begin position="118"/>
        <end position="289"/>
    </location>
</feature>
<dbReference type="GO" id="GO:0071555">
    <property type="term" value="P:cell wall organization"/>
    <property type="evidence" value="ECO:0007669"/>
    <property type="project" value="UniProtKB-KW"/>
</dbReference>
<dbReference type="GO" id="GO:0008764">
    <property type="term" value="F:UDP-N-acetylmuramoylalanine-D-glutamate ligase activity"/>
    <property type="evidence" value="ECO:0007669"/>
    <property type="project" value="UniProtKB-UniRule"/>
</dbReference>
<dbReference type="GO" id="GO:0008360">
    <property type="term" value="P:regulation of cell shape"/>
    <property type="evidence" value="ECO:0007669"/>
    <property type="project" value="UniProtKB-KW"/>
</dbReference>
<dbReference type="Gene3D" id="3.90.190.20">
    <property type="entry name" value="Mur ligase, C-terminal domain"/>
    <property type="match status" value="1"/>
</dbReference>
<dbReference type="Gene3D" id="3.40.50.720">
    <property type="entry name" value="NAD(P)-binding Rossmann-like Domain"/>
    <property type="match status" value="1"/>
</dbReference>
<dbReference type="GO" id="GO:0051301">
    <property type="term" value="P:cell division"/>
    <property type="evidence" value="ECO:0007669"/>
    <property type="project" value="UniProtKB-KW"/>
</dbReference>
<feature type="binding site" evidence="7">
    <location>
        <begin position="120"/>
        <end position="126"/>
    </location>
    <ligand>
        <name>ATP</name>
        <dbReference type="ChEBI" id="CHEBI:30616"/>
    </ligand>
</feature>
<dbReference type="InterPro" id="IPR036565">
    <property type="entry name" value="Mur-like_cat_sf"/>
</dbReference>
<evidence type="ECO:0000256" key="6">
    <source>
        <dbReference type="ARBA" id="ARBA00022840"/>
    </source>
</evidence>
<dbReference type="Proteomes" id="UP000196759">
    <property type="component" value="Chromosome"/>
</dbReference>
<dbReference type="PANTHER" id="PTHR43692:SF1">
    <property type="entry name" value="UDP-N-ACETYLMURAMOYLALANINE--D-GLUTAMATE LIGASE"/>
    <property type="match status" value="1"/>
</dbReference>
<proteinExistence type="inferred from homology"/>
<dbReference type="GO" id="GO:0009252">
    <property type="term" value="P:peptidoglycan biosynthetic process"/>
    <property type="evidence" value="ECO:0007669"/>
    <property type="project" value="UniProtKB-UniRule"/>
</dbReference>
<gene>
    <name evidence="7 9" type="primary">murD</name>
    <name evidence="9" type="ORF">CBG50_08970</name>
</gene>